<keyword evidence="3" id="KW-1185">Reference proteome</keyword>
<dbReference type="EMBL" id="JABBWG010000002">
    <property type="protein sequence ID" value="KAG1825588.1"/>
    <property type="molecule type" value="Genomic_DNA"/>
</dbReference>
<dbReference type="AlphaFoldDB" id="A0A9P7EM40"/>
<dbReference type="GeneID" id="64633193"/>
<reference evidence="2" key="1">
    <citation type="journal article" date="2020" name="New Phytol.">
        <title>Comparative genomics reveals dynamic genome evolution in host specialist ectomycorrhizal fungi.</title>
        <authorList>
            <person name="Lofgren L.A."/>
            <person name="Nguyen N.H."/>
            <person name="Vilgalys R."/>
            <person name="Ruytinx J."/>
            <person name="Liao H.L."/>
            <person name="Branco S."/>
            <person name="Kuo A."/>
            <person name="LaButti K."/>
            <person name="Lipzen A."/>
            <person name="Andreopoulos W."/>
            <person name="Pangilinan J."/>
            <person name="Riley R."/>
            <person name="Hundley H."/>
            <person name="Na H."/>
            <person name="Barry K."/>
            <person name="Grigoriev I.V."/>
            <person name="Stajich J.E."/>
            <person name="Kennedy P.G."/>
        </authorList>
    </citation>
    <scope>NUCLEOTIDE SEQUENCE</scope>
    <source>
        <strain evidence="2">MN1</strain>
    </source>
</reference>
<evidence type="ECO:0000256" key="1">
    <source>
        <dbReference type="SAM" id="MobiDB-lite"/>
    </source>
</evidence>
<evidence type="ECO:0000313" key="3">
    <source>
        <dbReference type="Proteomes" id="UP000807769"/>
    </source>
</evidence>
<evidence type="ECO:0000313" key="2">
    <source>
        <dbReference type="EMBL" id="KAG1825588.1"/>
    </source>
</evidence>
<feature type="region of interest" description="Disordered" evidence="1">
    <location>
        <begin position="255"/>
        <end position="279"/>
    </location>
</feature>
<proteinExistence type="predicted"/>
<dbReference type="Proteomes" id="UP000807769">
    <property type="component" value="Unassembled WGS sequence"/>
</dbReference>
<organism evidence="2 3">
    <name type="scientific">Suillus subaureus</name>
    <dbReference type="NCBI Taxonomy" id="48587"/>
    <lineage>
        <taxon>Eukaryota</taxon>
        <taxon>Fungi</taxon>
        <taxon>Dikarya</taxon>
        <taxon>Basidiomycota</taxon>
        <taxon>Agaricomycotina</taxon>
        <taxon>Agaricomycetes</taxon>
        <taxon>Agaricomycetidae</taxon>
        <taxon>Boletales</taxon>
        <taxon>Suillineae</taxon>
        <taxon>Suillaceae</taxon>
        <taxon>Suillus</taxon>
    </lineage>
</organism>
<comment type="caution">
    <text evidence="2">The sequence shown here is derived from an EMBL/GenBank/DDBJ whole genome shotgun (WGS) entry which is preliminary data.</text>
</comment>
<name>A0A9P7EM40_9AGAM</name>
<dbReference type="OrthoDB" id="3246731at2759"/>
<dbReference type="RefSeq" id="XP_041198841.1">
    <property type="nucleotide sequence ID" value="XM_041339177.1"/>
</dbReference>
<sequence length="299" mass="32265">MAHLTDLQCSALQSAQILLDNVGLSPHDLDSTLPLPSLSHSPTPSILEQSTQSSSSLSSPPSSSTSPCLTVLGACYNPPAAQPFIPDDWLHKCHHFTRKSTAHASIEHPLGAIVEYPQTGDAPDQSIAHIFNINPSTFHSSQHPKANFQYSLGDVHGGCDVSKCLMLRDGQGQPVSCSNLKTYCKGLKICSARPHDTTTHHFTNILEVSSLIIATTTAAKSVNNAEKEVFQKTFAFFVALNQHGCTFDAELNSDTSENHDVTDITNDTADDTEDGLTPDQYLDKATLNSDLDYECSPLS</sequence>
<feature type="region of interest" description="Disordered" evidence="1">
    <location>
        <begin position="33"/>
        <end position="62"/>
    </location>
</feature>
<accession>A0A9P7EM40</accession>
<protein>
    <submittedName>
        <fullName evidence="2">Uncharacterized protein</fullName>
    </submittedName>
</protein>
<gene>
    <name evidence="2" type="ORF">BJ212DRAFT_1474984</name>
</gene>